<reference evidence="19" key="1">
    <citation type="submission" date="2020-04" db="EMBL/GenBank/DDBJ databases">
        <authorList>
            <person name="Neveu A P."/>
        </authorList>
    </citation>
    <scope>NUCLEOTIDE SEQUENCE</scope>
    <source>
        <tissue evidence="19">Whole embryo</tissue>
    </source>
</reference>
<keyword evidence="2" id="KW-1003">Cell membrane</keyword>
<keyword evidence="11" id="KW-0325">Glycoprotein</keyword>
<evidence type="ECO:0000259" key="18">
    <source>
        <dbReference type="PROSITE" id="PS50268"/>
    </source>
</evidence>
<feature type="chain" id="PRO_5026273914" evidence="17">
    <location>
        <begin position="27"/>
        <end position="772"/>
    </location>
</feature>
<feature type="transmembrane region" description="Helical" evidence="16">
    <location>
        <begin position="594"/>
        <end position="619"/>
    </location>
</feature>
<feature type="region of interest" description="Disordered" evidence="15">
    <location>
        <begin position="647"/>
        <end position="679"/>
    </location>
</feature>
<keyword evidence="3 13" id="KW-0812">Transmembrane</keyword>
<dbReference type="PROSITE" id="PS00232">
    <property type="entry name" value="CADHERIN_1"/>
    <property type="match status" value="2"/>
</dbReference>
<dbReference type="GO" id="GO:0007156">
    <property type="term" value="P:homophilic cell adhesion via plasma membrane adhesion molecules"/>
    <property type="evidence" value="ECO:0007669"/>
    <property type="project" value="InterPro"/>
</dbReference>
<evidence type="ECO:0000256" key="11">
    <source>
        <dbReference type="ARBA" id="ARBA00023180"/>
    </source>
</evidence>
<evidence type="ECO:0000256" key="9">
    <source>
        <dbReference type="ARBA" id="ARBA00022989"/>
    </source>
</evidence>
<dbReference type="SMART" id="SM00112">
    <property type="entry name" value="CA"/>
    <property type="match status" value="5"/>
</dbReference>
<evidence type="ECO:0000256" key="4">
    <source>
        <dbReference type="ARBA" id="ARBA00022723"/>
    </source>
</evidence>
<evidence type="ECO:0000256" key="1">
    <source>
        <dbReference type="ARBA" id="ARBA00004251"/>
    </source>
</evidence>
<accession>A0A6F9D9N1</accession>
<evidence type="ECO:0000256" key="8">
    <source>
        <dbReference type="ARBA" id="ARBA00022889"/>
    </source>
</evidence>
<keyword evidence="7 12" id="KW-0106">Calcium</keyword>
<dbReference type="GO" id="GO:0016339">
    <property type="term" value="P:calcium-dependent cell-cell adhesion via plasma membrane cell adhesion molecules"/>
    <property type="evidence" value="ECO:0007669"/>
    <property type="project" value="TreeGrafter"/>
</dbReference>
<feature type="domain" description="Cadherin" evidence="18">
    <location>
        <begin position="260"/>
        <end position="376"/>
    </location>
</feature>
<protein>
    <submittedName>
        <fullName evidence="19">Cadherin</fullName>
    </submittedName>
</protein>
<evidence type="ECO:0000256" key="3">
    <source>
        <dbReference type="ARBA" id="ARBA00022692"/>
    </source>
</evidence>
<proteinExistence type="evidence at transcript level"/>
<dbReference type="EMBL" id="LR783773">
    <property type="protein sequence ID" value="CAB3229304.1"/>
    <property type="molecule type" value="mRNA"/>
</dbReference>
<dbReference type="FunFam" id="2.60.40.60:FF:000020">
    <property type="entry name" value="Dachsous cadherin-related 1b"/>
    <property type="match status" value="1"/>
</dbReference>
<name>A0A6F9D9N1_9ASCI</name>
<dbReference type="GO" id="GO:0000902">
    <property type="term" value="P:cell morphogenesis"/>
    <property type="evidence" value="ECO:0007669"/>
    <property type="project" value="TreeGrafter"/>
</dbReference>
<evidence type="ECO:0000256" key="6">
    <source>
        <dbReference type="ARBA" id="ARBA00022737"/>
    </source>
</evidence>
<dbReference type="GO" id="GO:0005509">
    <property type="term" value="F:calcium ion binding"/>
    <property type="evidence" value="ECO:0007669"/>
    <property type="project" value="UniProtKB-UniRule"/>
</dbReference>
<keyword evidence="8 13" id="KW-0130">Cell adhesion</keyword>
<dbReference type="PANTHER" id="PTHR24027">
    <property type="entry name" value="CADHERIN-23"/>
    <property type="match status" value="1"/>
</dbReference>
<gene>
    <name evidence="19" type="primary">Cdh4</name>
</gene>
<feature type="domain" description="Cadherin" evidence="18">
    <location>
        <begin position="144"/>
        <end position="258"/>
    </location>
</feature>
<organism evidence="19">
    <name type="scientific">Phallusia mammillata</name>
    <dbReference type="NCBI Taxonomy" id="59560"/>
    <lineage>
        <taxon>Eukaryota</taxon>
        <taxon>Metazoa</taxon>
        <taxon>Chordata</taxon>
        <taxon>Tunicata</taxon>
        <taxon>Ascidiacea</taxon>
        <taxon>Phlebobranchia</taxon>
        <taxon>Ascidiidae</taxon>
        <taxon>Phallusia</taxon>
    </lineage>
</organism>
<feature type="domain" description="Cadherin" evidence="18">
    <location>
        <begin position="482"/>
        <end position="593"/>
    </location>
</feature>
<evidence type="ECO:0000256" key="15">
    <source>
        <dbReference type="SAM" id="MobiDB-lite"/>
    </source>
</evidence>
<evidence type="ECO:0000256" key="5">
    <source>
        <dbReference type="ARBA" id="ARBA00022729"/>
    </source>
</evidence>
<dbReference type="InterPro" id="IPR027397">
    <property type="entry name" value="Catenin-bd_sf"/>
</dbReference>
<keyword evidence="9 16" id="KW-1133">Transmembrane helix</keyword>
<feature type="domain" description="Cadherin" evidence="18">
    <location>
        <begin position="82"/>
        <end position="143"/>
    </location>
</feature>
<keyword evidence="6" id="KW-0677">Repeat</keyword>
<dbReference type="GO" id="GO:0044331">
    <property type="term" value="P:cell-cell adhesion mediated by cadherin"/>
    <property type="evidence" value="ECO:0007669"/>
    <property type="project" value="TreeGrafter"/>
</dbReference>
<dbReference type="GO" id="GO:0016477">
    <property type="term" value="P:cell migration"/>
    <property type="evidence" value="ECO:0007669"/>
    <property type="project" value="TreeGrafter"/>
</dbReference>
<dbReference type="InterPro" id="IPR039808">
    <property type="entry name" value="Cadherin"/>
</dbReference>
<dbReference type="GO" id="GO:0045296">
    <property type="term" value="F:cadherin binding"/>
    <property type="evidence" value="ECO:0007669"/>
    <property type="project" value="TreeGrafter"/>
</dbReference>
<dbReference type="PROSITE" id="PS50268">
    <property type="entry name" value="CADHERIN_2"/>
    <property type="match status" value="5"/>
</dbReference>
<dbReference type="GO" id="GO:0007043">
    <property type="term" value="P:cell-cell junction assembly"/>
    <property type="evidence" value="ECO:0007669"/>
    <property type="project" value="TreeGrafter"/>
</dbReference>
<feature type="signal peptide" evidence="17">
    <location>
        <begin position="1"/>
        <end position="26"/>
    </location>
</feature>
<dbReference type="GO" id="GO:0016342">
    <property type="term" value="C:catenin complex"/>
    <property type="evidence" value="ECO:0007669"/>
    <property type="project" value="TreeGrafter"/>
</dbReference>
<dbReference type="CDD" id="cd11304">
    <property type="entry name" value="Cadherin_repeat"/>
    <property type="match status" value="4"/>
</dbReference>
<dbReference type="Gene3D" id="2.60.40.60">
    <property type="entry name" value="Cadherins"/>
    <property type="match status" value="5"/>
</dbReference>
<feature type="domain" description="Cadherin" evidence="18">
    <location>
        <begin position="377"/>
        <end position="483"/>
    </location>
</feature>
<evidence type="ECO:0000256" key="17">
    <source>
        <dbReference type="SAM" id="SignalP"/>
    </source>
</evidence>
<sequence length="772" mass="84709">MKSIISVTFCLLLFLLVAIDCGNTEGLSKVLRRQKRAWSYPEVNLQETEKGQENRFTPKSAAKIKSDNVHVTKYIFDPLSPYFEMRSKASVGEIWQMLPLDREETPIVKLFAYALDQSGIAVEPDPAVIQINVLDVNDCKPKFDQTTLNGNVDEDVTSGAPSFMTIKATDDDSSENDYNVVRFYYGGNEKPPSSSGPRFAVAQNGAVSVIGPLDYETVPEITFNIIAKDGYEGSSSEHIVNTTVTVKINDVNDHAPVYTNEQPYRKDVGELTDLQTVLLKVFATDADSGINKEVSFRITDGDPTGTFSVKSYPSSTGTSHGDIILEKPLDYESGVTSYLLTVEAYNAEATNGENPLYKDTTQVRINVDDQNEPPVFKNVPYTATVTENEGNVDLMTVLAEDPDLGGVQIVSYSLQNGQSWFSIDPSSGLVRTINDGIDRENPLVKNSQYTLTVIATDNAPIPLQNTSVILVTIIDVNDNAPEIKEQAFTVCEKPESSQIGNLTIVDKDEPKNGPPFTYKSLDEEKWLVEGVSDYKAVLLTMVKNFDATEQSEYPVVIEIADSQGVVGTSTVTVSICRCSRNGECQDIIVAPGGINIMIIVAIIAVILILFIIVLAVVAYRRRQKADLEKQALFIDDDDVRENLQAYHDEGGGEEDNDGFDISALQAPPLPKPKRVDEKPLGAEMPQKLRIPPDTDIGDYITDAKQQADNDPTAPPFDSLLVFDYEGQGSDAGSLSSLNSGTTDGSQDYNYLNNWGPRFKKLADMYGGGEEED</sequence>
<evidence type="ECO:0000313" key="19">
    <source>
        <dbReference type="EMBL" id="CAB3229304.1"/>
    </source>
</evidence>
<evidence type="ECO:0000256" key="2">
    <source>
        <dbReference type="ARBA" id="ARBA00022475"/>
    </source>
</evidence>
<dbReference type="GO" id="GO:0005912">
    <property type="term" value="C:adherens junction"/>
    <property type="evidence" value="ECO:0007669"/>
    <property type="project" value="TreeGrafter"/>
</dbReference>
<evidence type="ECO:0000256" key="10">
    <source>
        <dbReference type="ARBA" id="ARBA00023136"/>
    </source>
</evidence>
<dbReference type="AlphaFoldDB" id="A0A6F9D9N1"/>
<comment type="subcellular location">
    <subcellularLocation>
        <location evidence="1 13">Cell membrane</location>
        <topology evidence="1 13">Single-pass type I membrane protein</topology>
    </subcellularLocation>
</comment>
<dbReference type="InterPro" id="IPR020894">
    <property type="entry name" value="Cadherin_CS"/>
</dbReference>
<dbReference type="InterPro" id="IPR000233">
    <property type="entry name" value="Cadherin_Y-type_LIR"/>
</dbReference>
<dbReference type="GO" id="GO:0008013">
    <property type="term" value="F:beta-catenin binding"/>
    <property type="evidence" value="ECO:0007669"/>
    <property type="project" value="TreeGrafter"/>
</dbReference>
<dbReference type="Pfam" id="PF00028">
    <property type="entry name" value="Cadherin"/>
    <property type="match status" value="4"/>
</dbReference>
<dbReference type="InterPro" id="IPR015919">
    <property type="entry name" value="Cadherin-like_sf"/>
</dbReference>
<keyword evidence="5 17" id="KW-0732">Signal</keyword>
<keyword evidence="10 16" id="KW-0472">Membrane</keyword>
<dbReference type="GO" id="GO:0034332">
    <property type="term" value="P:adherens junction organization"/>
    <property type="evidence" value="ECO:0007669"/>
    <property type="project" value="TreeGrafter"/>
</dbReference>
<evidence type="ECO:0000256" key="16">
    <source>
        <dbReference type="SAM" id="Phobius"/>
    </source>
</evidence>
<dbReference type="SUPFAM" id="SSF49313">
    <property type="entry name" value="Cadherin-like"/>
    <property type="match status" value="5"/>
</dbReference>
<keyword evidence="4" id="KW-0479">Metal-binding</keyword>
<dbReference type="Gene3D" id="4.10.900.10">
    <property type="entry name" value="TCF3-CBD (Catenin binding domain)"/>
    <property type="match status" value="1"/>
</dbReference>
<dbReference type="PANTHER" id="PTHR24027:SF422">
    <property type="entry name" value="CADHERIN DOMAIN-CONTAINING PROTEIN"/>
    <property type="match status" value="1"/>
</dbReference>
<evidence type="ECO:0000256" key="13">
    <source>
        <dbReference type="RuleBase" id="RU003318"/>
    </source>
</evidence>
<evidence type="ECO:0000256" key="7">
    <source>
        <dbReference type="ARBA" id="ARBA00022837"/>
    </source>
</evidence>
<comment type="function">
    <text evidence="14">Cadherins are calcium-dependent cell adhesion proteins.</text>
</comment>
<evidence type="ECO:0000256" key="12">
    <source>
        <dbReference type="PROSITE-ProRule" id="PRU00043"/>
    </source>
</evidence>
<dbReference type="Pfam" id="PF01049">
    <property type="entry name" value="CADH_Y-type_LIR"/>
    <property type="match status" value="1"/>
</dbReference>
<dbReference type="FunFam" id="4.10.900.10:FF:000001">
    <property type="entry name" value="Cadherin 2"/>
    <property type="match status" value="1"/>
</dbReference>
<evidence type="ECO:0000256" key="14">
    <source>
        <dbReference type="RuleBase" id="RU004357"/>
    </source>
</evidence>
<dbReference type="InterPro" id="IPR002126">
    <property type="entry name" value="Cadherin-like_dom"/>
</dbReference>
<dbReference type="PRINTS" id="PR00205">
    <property type="entry name" value="CADHERIN"/>
</dbReference>